<gene>
    <name evidence="6" type="ORF">CEY11_09040</name>
</gene>
<evidence type="ECO:0000256" key="4">
    <source>
        <dbReference type="ARBA" id="ARBA00023163"/>
    </source>
</evidence>
<dbReference type="SUPFAM" id="SSF53850">
    <property type="entry name" value="Periplasmic binding protein-like II"/>
    <property type="match status" value="1"/>
</dbReference>
<dbReference type="GO" id="GO:0005829">
    <property type="term" value="C:cytosol"/>
    <property type="evidence" value="ECO:0007669"/>
    <property type="project" value="TreeGrafter"/>
</dbReference>
<dbReference type="InterPro" id="IPR036390">
    <property type="entry name" value="WH_DNA-bd_sf"/>
</dbReference>
<comment type="caution">
    <text evidence="6">The sequence shown here is derived from an EMBL/GenBank/DDBJ whole genome shotgun (WGS) entry which is preliminary data.</text>
</comment>
<dbReference type="PANTHER" id="PTHR30419">
    <property type="entry name" value="HTH-TYPE TRANSCRIPTIONAL REGULATOR YBHD"/>
    <property type="match status" value="1"/>
</dbReference>
<dbReference type="PROSITE" id="PS50931">
    <property type="entry name" value="HTH_LYSR"/>
    <property type="match status" value="1"/>
</dbReference>
<dbReference type="Pfam" id="PF00126">
    <property type="entry name" value="HTH_1"/>
    <property type="match status" value="1"/>
</dbReference>
<protein>
    <submittedName>
        <fullName evidence="6">LysR family transcriptional regulator</fullName>
    </submittedName>
</protein>
<dbReference type="Gene3D" id="1.10.10.10">
    <property type="entry name" value="Winged helix-like DNA-binding domain superfamily/Winged helix DNA-binding domain"/>
    <property type="match status" value="1"/>
</dbReference>
<evidence type="ECO:0000256" key="3">
    <source>
        <dbReference type="ARBA" id="ARBA00023125"/>
    </source>
</evidence>
<evidence type="ECO:0000259" key="5">
    <source>
        <dbReference type="PROSITE" id="PS50931"/>
    </source>
</evidence>
<comment type="similarity">
    <text evidence="1">Belongs to the LysR transcriptional regulatory family.</text>
</comment>
<dbReference type="GO" id="GO:0003677">
    <property type="term" value="F:DNA binding"/>
    <property type="evidence" value="ECO:0007669"/>
    <property type="project" value="UniProtKB-KW"/>
</dbReference>
<dbReference type="InterPro" id="IPR005119">
    <property type="entry name" value="LysR_subst-bd"/>
</dbReference>
<dbReference type="AlphaFoldDB" id="A0A225MNL1"/>
<keyword evidence="7" id="KW-1185">Reference proteome</keyword>
<organism evidence="6 7">
    <name type="scientific">Candidimonas nitroreducens</name>
    <dbReference type="NCBI Taxonomy" id="683354"/>
    <lineage>
        <taxon>Bacteria</taxon>
        <taxon>Pseudomonadati</taxon>
        <taxon>Pseudomonadota</taxon>
        <taxon>Betaproteobacteria</taxon>
        <taxon>Burkholderiales</taxon>
        <taxon>Alcaligenaceae</taxon>
        <taxon>Candidimonas</taxon>
    </lineage>
</organism>
<dbReference type="InterPro" id="IPR050950">
    <property type="entry name" value="HTH-type_LysR_regulators"/>
</dbReference>
<dbReference type="FunFam" id="1.10.10.10:FF:000001">
    <property type="entry name" value="LysR family transcriptional regulator"/>
    <property type="match status" value="1"/>
</dbReference>
<evidence type="ECO:0000256" key="2">
    <source>
        <dbReference type="ARBA" id="ARBA00023015"/>
    </source>
</evidence>
<dbReference type="SUPFAM" id="SSF46785">
    <property type="entry name" value="Winged helix' DNA-binding domain"/>
    <property type="match status" value="1"/>
</dbReference>
<keyword evidence="4" id="KW-0804">Transcription</keyword>
<evidence type="ECO:0000313" key="7">
    <source>
        <dbReference type="Proteomes" id="UP000214603"/>
    </source>
</evidence>
<accession>A0A225MNL1</accession>
<dbReference type="OrthoDB" id="8675247at2"/>
<dbReference type="InterPro" id="IPR000847">
    <property type="entry name" value="LysR_HTH_N"/>
</dbReference>
<reference evidence="7" key="1">
    <citation type="submission" date="2017-06" db="EMBL/GenBank/DDBJ databases">
        <title>Herbaspirillum phytohormonus sp. nov., isolated from the root nodule of Robinia pseudoacacia in lead-zinc mine.</title>
        <authorList>
            <person name="Fan M."/>
            <person name="Lin Y."/>
        </authorList>
    </citation>
    <scope>NUCLEOTIDE SEQUENCE [LARGE SCALE GENOMIC DNA]</scope>
    <source>
        <strain evidence="7">SC-089</strain>
    </source>
</reference>
<evidence type="ECO:0000313" key="6">
    <source>
        <dbReference type="EMBL" id="OWT61953.1"/>
    </source>
</evidence>
<evidence type="ECO:0000256" key="1">
    <source>
        <dbReference type="ARBA" id="ARBA00009437"/>
    </source>
</evidence>
<keyword evidence="3" id="KW-0238">DNA-binding</keyword>
<dbReference type="InterPro" id="IPR036388">
    <property type="entry name" value="WH-like_DNA-bd_sf"/>
</dbReference>
<keyword evidence="2" id="KW-0805">Transcription regulation</keyword>
<dbReference type="Proteomes" id="UP000214603">
    <property type="component" value="Unassembled WGS sequence"/>
</dbReference>
<sequence length="311" mass="33623">MRLTLTISELEAVLLVAETRNFRNAAEHAHISQPALSRRIQAAEQKLNAKLFDRDKHGVALTDAGTELIPIAQRMLSEFHDSLSDLSEFIAGRRGSVNIWALPSVAAALLPSAAQVLQKSHPQVRLTIQAASARQVTQAVEEGKADIGISIEISGQPADVQFTPLLKENFMLICPVDDPLARRKRVGWSVFANRPFVASGPASSIRQVTDQVLAASGRMPYANYVTDNISVVGAMVAAGVGVAAVPRLALRLMDTTRLRSVPLHSPTATREIGILVKKRRSLSAAVLQFIATLQQITPQVIEEAGPVRREG</sequence>
<name>A0A225MNL1_9BURK</name>
<dbReference type="Pfam" id="PF03466">
    <property type="entry name" value="LysR_substrate"/>
    <property type="match status" value="1"/>
</dbReference>
<dbReference type="GO" id="GO:0003700">
    <property type="term" value="F:DNA-binding transcription factor activity"/>
    <property type="evidence" value="ECO:0007669"/>
    <property type="project" value="InterPro"/>
</dbReference>
<proteinExistence type="inferred from homology"/>
<dbReference type="RefSeq" id="WP_088603039.1">
    <property type="nucleotide sequence ID" value="NZ_NJIH01000004.1"/>
</dbReference>
<dbReference type="PRINTS" id="PR00039">
    <property type="entry name" value="HTHLYSR"/>
</dbReference>
<dbReference type="EMBL" id="NJIH01000004">
    <property type="protein sequence ID" value="OWT61953.1"/>
    <property type="molecule type" value="Genomic_DNA"/>
</dbReference>
<dbReference type="Gene3D" id="3.40.190.290">
    <property type="match status" value="1"/>
</dbReference>
<feature type="domain" description="HTH lysR-type" evidence="5">
    <location>
        <begin position="5"/>
        <end position="62"/>
    </location>
</feature>